<dbReference type="HOGENOM" id="CLU_3250039_0_0_9"/>
<accession>C0BEP4</accession>
<proteinExistence type="predicted"/>
<evidence type="ECO:0000313" key="1">
    <source>
        <dbReference type="EMBL" id="EEG88322.1"/>
    </source>
</evidence>
<organism evidence="1 2">
    <name type="scientific">Coprococcus comes ATCC 27758</name>
    <dbReference type="NCBI Taxonomy" id="470146"/>
    <lineage>
        <taxon>Bacteria</taxon>
        <taxon>Bacillati</taxon>
        <taxon>Bacillota</taxon>
        <taxon>Clostridia</taxon>
        <taxon>Lachnospirales</taxon>
        <taxon>Lachnospiraceae</taxon>
        <taxon>Coprococcus</taxon>
    </lineage>
</organism>
<comment type="caution">
    <text evidence="1">The sequence shown here is derived from an EMBL/GenBank/DDBJ whole genome shotgun (WGS) entry which is preliminary data.</text>
</comment>
<reference evidence="1 2" key="1">
    <citation type="submission" date="2009-02" db="EMBL/GenBank/DDBJ databases">
        <authorList>
            <person name="Fulton L."/>
            <person name="Clifton S."/>
            <person name="Fulton B."/>
            <person name="Xu J."/>
            <person name="Minx P."/>
            <person name="Pepin K.H."/>
            <person name="Johnson M."/>
            <person name="Bhonagiri V."/>
            <person name="Nash W.E."/>
            <person name="Mardis E.R."/>
            <person name="Wilson R.K."/>
        </authorList>
    </citation>
    <scope>NUCLEOTIDE SEQUENCE [LARGE SCALE GENOMIC DNA]</scope>
    <source>
        <strain evidence="1 2">ATCC 27758</strain>
    </source>
</reference>
<protein>
    <submittedName>
        <fullName evidence="1">Uncharacterized protein</fullName>
    </submittedName>
</protein>
<gene>
    <name evidence="1" type="ORF">COPCOM_03657</name>
</gene>
<name>C0BEP4_9FIRM</name>
<sequence>MYDVSIKRINCVEMEQSDYIIGYRSFIYSCLKHIGKVVIFYY</sequence>
<dbReference type="AlphaFoldDB" id="C0BEP4"/>
<dbReference type="Proteomes" id="UP000003793">
    <property type="component" value="Unassembled WGS sequence"/>
</dbReference>
<evidence type="ECO:0000313" key="2">
    <source>
        <dbReference type="Proteomes" id="UP000003793"/>
    </source>
</evidence>
<dbReference type="EMBL" id="ABVR01000045">
    <property type="protein sequence ID" value="EEG88322.1"/>
    <property type="molecule type" value="Genomic_DNA"/>
</dbReference>
<reference evidence="1 2" key="2">
    <citation type="submission" date="2009-03" db="EMBL/GenBank/DDBJ databases">
        <title>Draft genome sequence of Coprococcus comes (ATCC 27758).</title>
        <authorList>
            <person name="Sudarsanam P."/>
            <person name="Ley R."/>
            <person name="Guruge J."/>
            <person name="Turnbaugh P.J."/>
            <person name="Mahowald M."/>
            <person name="Liep D."/>
            <person name="Gordon J."/>
        </authorList>
    </citation>
    <scope>NUCLEOTIDE SEQUENCE [LARGE SCALE GENOMIC DNA]</scope>
    <source>
        <strain evidence="1 2">ATCC 27758</strain>
    </source>
</reference>